<evidence type="ECO:0000259" key="9">
    <source>
        <dbReference type="PROSITE" id="PS50109"/>
    </source>
</evidence>
<dbReference type="InterPro" id="IPR036097">
    <property type="entry name" value="HisK_dim/P_sf"/>
</dbReference>
<feature type="repeat" description="TPR" evidence="7">
    <location>
        <begin position="150"/>
        <end position="183"/>
    </location>
</feature>
<dbReference type="Pfam" id="PF02518">
    <property type="entry name" value="HATPase_c"/>
    <property type="match status" value="1"/>
</dbReference>
<dbReference type="EMBL" id="LDJX01000001">
    <property type="protein sequence ID" value="KPM33199.1"/>
    <property type="molecule type" value="Genomic_DNA"/>
</dbReference>
<dbReference type="OrthoDB" id="9810447at2"/>
<dbReference type="CDD" id="cd00082">
    <property type="entry name" value="HisKA"/>
    <property type="match status" value="1"/>
</dbReference>
<keyword evidence="11" id="KW-1185">Reference proteome</keyword>
<dbReference type="PROSITE" id="PS50109">
    <property type="entry name" value="HIS_KIN"/>
    <property type="match status" value="1"/>
</dbReference>
<dbReference type="InterPro" id="IPR050736">
    <property type="entry name" value="Sensor_HK_Regulatory"/>
</dbReference>
<keyword evidence="3" id="KW-0597">Phosphoprotein</keyword>
<dbReference type="Gene3D" id="1.25.40.10">
    <property type="entry name" value="Tetratricopeptide repeat domain"/>
    <property type="match status" value="2"/>
</dbReference>
<name>A0A0P7AY90_9FLAO</name>
<comment type="caution">
    <text evidence="10">The sequence shown here is derived from an EMBL/GenBank/DDBJ whole genome shotgun (WGS) entry which is preliminary data.</text>
</comment>
<dbReference type="SMART" id="SM00387">
    <property type="entry name" value="HATPase_c"/>
    <property type="match status" value="1"/>
</dbReference>
<dbReference type="SUPFAM" id="SSF47384">
    <property type="entry name" value="Homodimeric domain of signal transducing histidine kinase"/>
    <property type="match status" value="1"/>
</dbReference>
<dbReference type="Pfam" id="PF13424">
    <property type="entry name" value="TPR_12"/>
    <property type="match status" value="2"/>
</dbReference>
<dbReference type="Gene3D" id="3.30.565.10">
    <property type="entry name" value="Histidine kinase-like ATPase, C-terminal domain"/>
    <property type="match status" value="1"/>
</dbReference>
<evidence type="ECO:0000256" key="5">
    <source>
        <dbReference type="ARBA" id="ARBA00022777"/>
    </source>
</evidence>
<evidence type="ECO:0000256" key="4">
    <source>
        <dbReference type="ARBA" id="ARBA00022679"/>
    </source>
</evidence>
<evidence type="ECO:0000256" key="6">
    <source>
        <dbReference type="ARBA" id="ARBA00023012"/>
    </source>
</evidence>
<feature type="transmembrane region" description="Helical" evidence="8">
    <location>
        <begin position="421"/>
        <end position="442"/>
    </location>
</feature>
<gene>
    <name evidence="10" type="ORF">I595_101</name>
</gene>
<evidence type="ECO:0000256" key="2">
    <source>
        <dbReference type="ARBA" id="ARBA00012438"/>
    </source>
</evidence>
<keyword evidence="7" id="KW-0802">TPR repeat</keyword>
<evidence type="ECO:0000256" key="7">
    <source>
        <dbReference type="PROSITE-ProRule" id="PRU00339"/>
    </source>
</evidence>
<dbReference type="AlphaFoldDB" id="A0A0P7AY90"/>
<dbReference type="InterPro" id="IPR003661">
    <property type="entry name" value="HisK_dim/P_dom"/>
</dbReference>
<reference evidence="10 11" key="1">
    <citation type="submission" date="2015-09" db="EMBL/GenBank/DDBJ databases">
        <title>Genome sequence of the marine flavobacterium Croceitalea dokdonensis DOKDO 023 that contains proton- and sodium-pumping rhodopsins.</title>
        <authorList>
            <person name="Kwon S.-K."/>
            <person name="Lee H.K."/>
            <person name="Kwak M.-J."/>
            <person name="Kim J.F."/>
        </authorList>
    </citation>
    <scope>NUCLEOTIDE SEQUENCE [LARGE SCALE GENOMIC DNA]</scope>
    <source>
        <strain evidence="10 11">DOKDO 023</strain>
    </source>
</reference>
<keyword evidence="8" id="KW-0472">Membrane</keyword>
<dbReference type="InterPro" id="IPR004358">
    <property type="entry name" value="Sig_transdc_His_kin-like_C"/>
</dbReference>
<dbReference type="InterPro" id="IPR011990">
    <property type="entry name" value="TPR-like_helical_dom_sf"/>
</dbReference>
<evidence type="ECO:0000313" key="10">
    <source>
        <dbReference type="EMBL" id="KPM33199.1"/>
    </source>
</evidence>
<evidence type="ECO:0000313" key="11">
    <source>
        <dbReference type="Proteomes" id="UP000050280"/>
    </source>
</evidence>
<proteinExistence type="predicted"/>
<comment type="catalytic activity">
    <reaction evidence="1">
        <text>ATP + protein L-histidine = ADP + protein N-phospho-L-histidine.</text>
        <dbReference type="EC" id="2.7.13.3"/>
    </reaction>
</comment>
<dbReference type="Proteomes" id="UP000050280">
    <property type="component" value="Unassembled WGS sequence"/>
</dbReference>
<keyword evidence="8" id="KW-1133">Transmembrane helix</keyword>
<feature type="domain" description="Histidine kinase" evidence="9">
    <location>
        <begin position="481"/>
        <end position="697"/>
    </location>
</feature>
<accession>A0A0P7AY90</accession>
<dbReference type="PANTHER" id="PTHR43711">
    <property type="entry name" value="TWO-COMPONENT HISTIDINE KINASE"/>
    <property type="match status" value="1"/>
</dbReference>
<keyword evidence="5 10" id="KW-0418">Kinase</keyword>
<evidence type="ECO:0000256" key="1">
    <source>
        <dbReference type="ARBA" id="ARBA00000085"/>
    </source>
</evidence>
<dbReference type="STRING" id="1300341.I595_101"/>
<keyword evidence="4" id="KW-0808">Transferase</keyword>
<dbReference type="SUPFAM" id="SSF48452">
    <property type="entry name" value="TPR-like"/>
    <property type="match status" value="2"/>
</dbReference>
<dbReference type="InterPro" id="IPR019734">
    <property type="entry name" value="TPR_rpt"/>
</dbReference>
<dbReference type="PRINTS" id="PR00344">
    <property type="entry name" value="BCTRLSENSOR"/>
</dbReference>
<evidence type="ECO:0000256" key="3">
    <source>
        <dbReference type="ARBA" id="ARBA00022553"/>
    </source>
</evidence>
<dbReference type="FunFam" id="3.30.565.10:FF:000006">
    <property type="entry name" value="Sensor histidine kinase WalK"/>
    <property type="match status" value="1"/>
</dbReference>
<dbReference type="InterPro" id="IPR005467">
    <property type="entry name" value="His_kinase_dom"/>
</dbReference>
<dbReference type="SUPFAM" id="SSF55874">
    <property type="entry name" value="ATPase domain of HSP90 chaperone/DNA topoisomerase II/histidine kinase"/>
    <property type="match status" value="1"/>
</dbReference>
<dbReference type="EC" id="2.7.13.3" evidence="2"/>
<protein>
    <recommendedName>
        <fullName evidence="2">histidine kinase</fullName>
        <ecNumber evidence="2">2.7.13.3</ecNumber>
    </recommendedName>
</protein>
<sequence length="704" mass="80391">MEVIASMLFMPKNKNHIHPLRHQWKLLASLLFFLAITGHSSSQNTTIDSLNKLIKRYSTSNSLQEKDSVYVDALLSLGSAYRFKNQDSLRQLSEKSLQLSTQINYTAGRIKALNLLGGHSSDDGNSTTAISFFKQALKLAEKHDKSKIQVSILNNLGSEYSYQGNYARALERFLKAIDLAKLHNDQKMLSILNENIGNMYASQREYEQALEFYDIVKKINQSLNNEIFTAETLSNIASIYADMGDFDLAMFSINSSISVFEKREIYDWLAFAYSVKGEIYLKQKKYNWAIYWYEQCEILHKDLDDERATIDLNNGLAKAFLGIGEDEKARNYAYKGLESSKKINDLQGQRDCEETLYQVYKNGADYQQALTFHENYQKLHDSLSRNENQRSLNLLKTKFQYDQQKKALIADNDKALAKQRYIIFVTLAILLILLATSIPLYLNHKKQKQLNKELNLKTENLRDREAQLHEINNTKDKLFSIIGHDLRGPIGALQGILRLNASGDLPDKDFLNFVPKLKADVDHILFTLNNLLSWGYAQMNGTSTKPKVTCLNKVVAQNLKLLSEVANKKQIKILNQLPDNPLGYVDENHFDIIVRNLVSNAIKFTEENGLVSIECEEQHKFWQIIVRDTGIGMDESTQQKIFETQSTFTTYGTNNEKGTGLGLSLCKEMVEKNNGEIWVESVPKKGSTFNFTIPKVEKKYKKAG</sequence>
<dbReference type="InterPro" id="IPR003594">
    <property type="entry name" value="HATPase_dom"/>
</dbReference>
<organism evidence="10 11">
    <name type="scientific">Croceitalea dokdonensis DOKDO 023</name>
    <dbReference type="NCBI Taxonomy" id="1300341"/>
    <lineage>
        <taxon>Bacteria</taxon>
        <taxon>Pseudomonadati</taxon>
        <taxon>Bacteroidota</taxon>
        <taxon>Flavobacteriia</taxon>
        <taxon>Flavobacteriales</taxon>
        <taxon>Flavobacteriaceae</taxon>
        <taxon>Croceitalea</taxon>
    </lineage>
</organism>
<dbReference type="PANTHER" id="PTHR43711:SF31">
    <property type="entry name" value="HISTIDINE KINASE"/>
    <property type="match status" value="1"/>
</dbReference>
<dbReference type="SMART" id="SM00028">
    <property type="entry name" value="TPR"/>
    <property type="match status" value="6"/>
</dbReference>
<keyword evidence="6" id="KW-0902">Two-component regulatory system</keyword>
<dbReference type="PROSITE" id="PS50005">
    <property type="entry name" value="TPR"/>
    <property type="match status" value="1"/>
</dbReference>
<keyword evidence="8" id="KW-0812">Transmembrane</keyword>
<dbReference type="InterPro" id="IPR036890">
    <property type="entry name" value="HATPase_C_sf"/>
</dbReference>
<dbReference type="GO" id="GO:0000155">
    <property type="term" value="F:phosphorelay sensor kinase activity"/>
    <property type="evidence" value="ECO:0007669"/>
    <property type="project" value="InterPro"/>
</dbReference>
<evidence type="ECO:0000256" key="8">
    <source>
        <dbReference type="SAM" id="Phobius"/>
    </source>
</evidence>
<dbReference type="Gene3D" id="1.10.287.130">
    <property type="match status" value="1"/>
</dbReference>